<protein>
    <recommendedName>
        <fullName evidence="3">Glycosyltransferase</fullName>
    </recommendedName>
</protein>
<evidence type="ECO:0000313" key="1">
    <source>
        <dbReference type="EMBL" id="PZR84204.1"/>
    </source>
</evidence>
<dbReference type="SUPFAM" id="SSF53448">
    <property type="entry name" value="Nucleotide-diphospho-sugar transferases"/>
    <property type="match status" value="1"/>
</dbReference>
<dbReference type="EMBL" id="QHBU01000008">
    <property type="protein sequence ID" value="PZR84204.1"/>
    <property type="molecule type" value="Genomic_DNA"/>
</dbReference>
<proteinExistence type="predicted"/>
<evidence type="ECO:0008006" key="3">
    <source>
        <dbReference type="Google" id="ProtNLM"/>
    </source>
</evidence>
<dbReference type="PANTHER" id="PTHR36529">
    <property type="entry name" value="SLL1095 PROTEIN"/>
    <property type="match status" value="1"/>
</dbReference>
<dbReference type="Pfam" id="PF09837">
    <property type="entry name" value="DUF2064"/>
    <property type="match status" value="1"/>
</dbReference>
<organism evidence="1 2">
    <name type="scientific">Candidatus Aeolococcus gillhamiae</name>
    <dbReference type="NCBI Taxonomy" id="3127015"/>
    <lineage>
        <taxon>Bacteria</taxon>
        <taxon>Bacillati</taxon>
        <taxon>Candidatus Dormiibacterota</taxon>
        <taxon>Candidatus Dormibacteria</taxon>
        <taxon>Candidatus Aeolococcales</taxon>
        <taxon>Candidatus Aeolococcaceae</taxon>
        <taxon>Candidatus Aeolococcus</taxon>
    </lineage>
</organism>
<name>A0A2W6AKQ9_9BACT</name>
<dbReference type="Proteomes" id="UP000248724">
    <property type="component" value="Unassembled WGS sequence"/>
</dbReference>
<dbReference type="InterPro" id="IPR018641">
    <property type="entry name" value="Trfase_1_rSAM/seldom-assoc"/>
</dbReference>
<dbReference type="InterPro" id="IPR029044">
    <property type="entry name" value="Nucleotide-diphossugar_trans"/>
</dbReference>
<accession>A0A2W6AKQ9</accession>
<dbReference type="Gene3D" id="3.90.550.10">
    <property type="entry name" value="Spore Coat Polysaccharide Biosynthesis Protein SpsA, Chain A"/>
    <property type="match status" value="1"/>
</dbReference>
<comment type="caution">
    <text evidence="1">The sequence shown here is derived from an EMBL/GenBank/DDBJ whole genome shotgun (WGS) entry which is preliminary data.</text>
</comment>
<gene>
    <name evidence="1" type="ORF">DLM65_00295</name>
</gene>
<evidence type="ECO:0000313" key="2">
    <source>
        <dbReference type="Proteomes" id="UP000248724"/>
    </source>
</evidence>
<sequence length="319" mass="33451">MAPARGQPRHRAAVAHLVRAAAARARAIPGCAGGDAHRPCPSGLAVRVAGTDARASCPVWSARCRGAGGIRRPDRRTVEDRRQRARFVRRRVGGRVGAHRRAAAMNALVVFGRSPDTGSGKSRLRPLLGSGRVDLLYSAFLEDILGWELPPATTIFVALTAEPNGLTRMAPDATFLVQPAEAFGDRISAAVDSVFAAGAARAVIVGTDSPTLPAVTLAACFDRLSEHRATLVPAADGGWVAMGVDAALDGSLAGVTWSSAQTCDATRAALHRAGRSPLLLDPWYDVDDAAGLARLRREVRSETGSARAPRTARVLALSP</sequence>
<dbReference type="AlphaFoldDB" id="A0A2W6AKQ9"/>
<dbReference type="PANTHER" id="PTHR36529:SF1">
    <property type="entry name" value="GLYCOSYLTRANSFERASE"/>
    <property type="match status" value="1"/>
</dbReference>
<reference evidence="1 2" key="1">
    <citation type="journal article" date="2017" name="Nature">
        <title>Atmospheric trace gases support primary production in Antarctic desert surface soil.</title>
        <authorList>
            <person name="Ji M."/>
            <person name="Greening C."/>
            <person name="Vanwonterghem I."/>
            <person name="Carere C.R."/>
            <person name="Bay S.K."/>
            <person name="Steen J.A."/>
            <person name="Montgomery K."/>
            <person name="Lines T."/>
            <person name="Beardall J."/>
            <person name="van Dorst J."/>
            <person name="Snape I."/>
            <person name="Stott M.B."/>
            <person name="Hugenholtz P."/>
            <person name="Ferrari B.C."/>
        </authorList>
    </citation>
    <scope>NUCLEOTIDE SEQUENCE [LARGE SCALE GENOMIC DNA]</scope>
    <source>
        <strain evidence="1">RRmetagenome_bin12</strain>
    </source>
</reference>